<feature type="transmembrane region" description="Helical" evidence="1">
    <location>
        <begin position="206"/>
        <end position="225"/>
    </location>
</feature>
<feature type="transmembrane region" description="Helical" evidence="1">
    <location>
        <begin position="245"/>
        <end position="269"/>
    </location>
</feature>
<name>A0A0F9U0P7_9ZZZZ</name>
<keyword evidence="1" id="KW-0472">Membrane</keyword>
<feature type="transmembrane region" description="Helical" evidence="1">
    <location>
        <begin position="104"/>
        <end position="125"/>
    </location>
</feature>
<comment type="caution">
    <text evidence="2">The sequence shown here is derived from an EMBL/GenBank/DDBJ whole genome shotgun (WGS) entry which is preliminary data.</text>
</comment>
<organism evidence="2">
    <name type="scientific">marine sediment metagenome</name>
    <dbReference type="NCBI Taxonomy" id="412755"/>
    <lineage>
        <taxon>unclassified sequences</taxon>
        <taxon>metagenomes</taxon>
        <taxon>ecological metagenomes</taxon>
    </lineage>
</organism>
<sequence length="304" mass="36616">MKEKILRLNLYFGLFGFMFSALLLVLNVPFMKTWFFCFSWWFFILVMDSINFRRRKASPLSDSVKNFLFSAFISVFVWLIFELFNLRVKNWTYHDLPANILERWLGYFVAYASVIPAMREISLFFQSFLSKKRLALFRVRGAPTLLKSWFISGIILIILALTWPRLFFPLGWLCLIFLIEPLNHWLKNETLLEDLKKRDWTLFWSWLLTGLVSGFLWEFWNFWAGSHWEYSLPYLNFWRVFQMPVFGYIGFLPFALEVFVLYQLLFALYKKLQRKVVLKSMMIILLLLFYAGGFYLIDTFSLIR</sequence>
<evidence type="ECO:0000256" key="1">
    <source>
        <dbReference type="SAM" id="Phobius"/>
    </source>
</evidence>
<evidence type="ECO:0000313" key="2">
    <source>
        <dbReference type="EMBL" id="KKN47233.1"/>
    </source>
</evidence>
<gene>
    <name evidence="2" type="ORF">LCGC14_0664900</name>
</gene>
<reference evidence="2" key="1">
    <citation type="journal article" date="2015" name="Nature">
        <title>Complex archaea that bridge the gap between prokaryotes and eukaryotes.</title>
        <authorList>
            <person name="Spang A."/>
            <person name="Saw J.H."/>
            <person name="Jorgensen S.L."/>
            <person name="Zaremba-Niedzwiedzka K."/>
            <person name="Martijn J."/>
            <person name="Lind A.E."/>
            <person name="van Eijk R."/>
            <person name="Schleper C."/>
            <person name="Guy L."/>
            <person name="Ettema T.J."/>
        </authorList>
    </citation>
    <scope>NUCLEOTIDE SEQUENCE</scope>
</reference>
<feature type="transmembrane region" description="Helical" evidence="1">
    <location>
        <begin position="145"/>
        <end position="163"/>
    </location>
</feature>
<keyword evidence="1" id="KW-1133">Transmembrane helix</keyword>
<proteinExistence type="predicted"/>
<feature type="transmembrane region" description="Helical" evidence="1">
    <location>
        <begin position="9"/>
        <end position="27"/>
    </location>
</feature>
<feature type="transmembrane region" description="Helical" evidence="1">
    <location>
        <begin position="276"/>
        <end position="297"/>
    </location>
</feature>
<dbReference type="AlphaFoldDB" id="A0A0F9U0P7"/>
<protein>
    <submittedName>
        <fullName evidence="2">Uncharacterized protein</fullName>
    </submittedName>
</protein>
<feature type="transmembrane region" description="Helical" evidence="1">
    <location>
        <begin position="33"/>
        <end position="52"/>
    </location>
</feature>
<dbReference type="EMBL" id="LAZR01001288">
    <property type="protein sequence ID" value="KKN47233.1"/>
    <property type="molecule type" value="Genomic_DNA"/>
</dbReference>
<keyword evidence="1" id="KW-0812">Transmembrane</keyword>
<accession>A0A0F9U0P7</accession>
<feature type="transmembrane region" description="Helical" evidence="1">
    <location>
        <begin position="64"/>
        <end position="84"/>
    </location>
</feature>